<reference evidence="10" key="1">
    <citation type="journal article" date="2021" name="Nat. Commun.">
        <title>Genetic determinants of endophytism in the Arabidopsis root mycobiome.</title>
        <authorList>
            <person name="Mesny F."/>
            <person name="Miyauchi S."/>
            <person name="Thiergart T."/>
            <person name="Pickel B."/>
            <person name="Atanasova L."/>
            <person name="Karlsson M."/>
            <person name="Huettel B."/>
            <person name="Barry K.W."/>
            <person name="Haridas S."/>
            <person name="Chen C."/>
            <person name="Bauer D."/>
            <person name="Andreopoulos W."/>
            <person name="Pangilinan J."/>
            <person name="LaButti K."/>
            <person name="Riley R."/>
            <person name="Lipzen A."/>
            <person name="Clum A."/>
            <person name="Drula E."/>
            <person name="Henrissat B."/>
            <person name="Kohler A."/>
            <person name="Grigoriev I.V."/>
            <person name="Martin F.M."/>
            <person name="Hacquard S."/>
        </authorList>
    </citation>
    <scope>NUCLEOTIDE SEQUENCE</scope>
    <source>
        <strain evidence="10">MPI-CAGE-AT-0021</strain>
    </source>
</reference>
<dbReference type="GO" id="GO:0010133">
    <property type="term" value="P:L-proline catabolic process to L-glutamate"/>
    <property type="evidence" value="ECO:0007669"/>
    <property type="project" value="UniProtKB-UniRule"/>
</dbReference>
<dbReference type="Pfam" id="PF00171">
    <property type="entry name" value="Aldedh"/>
    <property type="match status" value="1"/>
</dbReference>
<dbReference type="PANTHER" id="PTHR42862:SF1">
    <property type="entry name" value="DELTA-1-PYRROLINE-5-CARBOXYLATE DEHYDROGENASE 2, ISOFORM A-RELATED"/>
    <property type="match status" value="1"/>
</dbReference>
<organism evidence="10 11">
    <name type="scientific">Dactylonectria estremocensis</name>
    <dbReference type="NCBI Taxonomy" id="1079267"/>
    <lineage>
        <taxon>Eukaryota</taxon>
        <taxon>Fungi</taxon>
        <taxon>Dikarya</taxon>
        <taxon>Ascomycota</taxon>
        <taxon>Pezizomycotina</taxon>
        <taxon>Sordariomycetes</taxon>
        <taxon>Hypocreomycetidae</taxon>
        <taxon>Hypocreales</taxon>
        <taxon>Nectriaceae</taxon>
        <taxon>Dactylonectria</taxon>
    </lineage>
</organism>
<gene>
    <name evidence="10" type="ORF">B0J13DRAFT_546430</name>
</gene>
<dbReference type="NCBIfam" id="TIGR01236">
    <property type="entry name" value="D1pyr5carbox1"/>
    <property type="match status" value="1"/>
</dbReference>
<protein>
    <recommendedName>
        <fullName evidence="7 8">Multifunctional fusion protein</fullName>
    </recommendedName>
    <domain>
        <recommendedName>
            <fullName evidence="8">Delta-1-pyrroline-5-carboxylate dehydrogenase</fullName>
            <shortName evidence="8">P5C dehydrogenase</shortName>
        </recommendedName>
        <alternativeName>
            <fullName evidence="7">L-glutamate gamma-semialdehyde dehydrogenase</fullName>
        </alternativeName>
    </domain>
    <domain>
        <recommendedName>
            <fullName evidence="7">L-glutamate gamma-semialdehyde dehydrogenase</fullName>
            <ecNumber evidence="7">1.2.1.88</ecNumber>
        </recommendedName>
    </domain>
</protein>
<dbReference type="InterPro" id="IPR016161">
    <property type="entry name" value="Ald_DH/histidinol_DH"/>
</dbReference>
<evidence type="ECO:0000256" key="2">
    <source>
        <dbReference type="ARBA" id="ARBA00009986"/>
    </source>
</evidence>
<keyword evidence="3 7" id="KW-0560">Oxidoreductase</keyword>
<dbReference type="PANTHER" id="PTHR42862">
    <property type="entry name" value="DELTA-1-PYRROLINE-5-CARBOXYLATE DEHYDROGENASE 1, ISOFORM A-RELATED"/>
    <property type="match status" value="1"/>
</dbReference>
<evidence type="ECO:0000259" key="9">
    <source>
        <dbReference type="Pfam" id="PF00171"/>
    </source>
</evidence>
<dbReference type="EMBL" id="JAGMUU010000004">
    <property type="protein sequence ID" value="KAH7155821.1"/>
    <property type="molecule type" value="Genomic_DNA"/>
</dbReference>
<dbReference type="Gene3D" id="3.40.605.10">
    <property type="entry name" value="Aldehyde Dehydrogenase, Chain A, domain 1"/>
    <property type="match status" value="1"/>
</dbReference>
<comment type="catalytic activity">
    <reaction evidence="6 7">
        <text>L-glutamate 5-semialdehyde + NAD(+) + H2O = L-glutamate + NADH + 2 H(+)</text>
        <dbReference type="Rhea" id="RHEA:30235"/>
        <dbReference type="ChEBI" id="CHEBI:15377"/>
        <dbReference type="ChEBI" id="CHEBI:15378"/>
        <dbReference type="ChEBI" id="CHEBI:29985"/>
        <dbReference type="ChEBI" id="CHEBI:57540"/>
        <dbReference type="ChEBI" id="CHEBI:57945"/>
        <dbReference type="ChEBI" id="CHEBI:58066"/>
        <dbReference type="EC" id="1.2.1.88"/>
    </reaction>
</comment>
<sequence>MSVMQRSRFVRRVQLTDLHAVSRTSNSAPALRRYLSLRPPKFENEKFLEYAKGSPERAQLTETLKKLKSTFPVKIPISINGAAVKSEHTRKQENPSSHKEIIAEYAIATPDQVNSAIDAALKAKPAWEAMPFEDRAAIFLRASELIAGKYRSDIVAATMLGQGKNIWQAEIEAPTETVDFFRFYIQEAWSLFAQQPKIQPAGQWNKMEYRPLEGFVYSISPFNFTALGATLVGPAALLGNVVIWKPSDSALHASWLLYQILLEAGLPKDVIQFIPGDAEEVTNTVLKRPEFGALSFIGSTKVFKGLQKKIGNGIGDGIYNSYPRVVGETGGKNWGVVHSSADVKSAALHTVRASFEYQGQKCSANSRVYVAESVWPEFKKHLQEQIAELKVGNVENYENFITPVIHERSFDNLNQVIEDAKTDPELELVAGGKASKKEGYFVHPTVYRTTNPRHDIMSRELFGPILGVYVFPDNKWEEALKTVDTTSRYALTGSIFANDPYASRTAQTILRHAAGMLYLNSKCTGSMVAQQPFGGSRDSGTNDKTGTMAHLQRFVSVRSIKEEFVPLEKVQYPSNEE</sequence>
<evidence type="ECO:0000256" key="5">
    <source>
        <dbReference type="ARBA" id="ARBA00023062"/>
    </source>
</evidence>
<name>A0A9P9J9L0_9HYPO</name>
<dbReference type="FunFam" id="3.40.605.10:FF:000006">
    <property type="entry name" value="1-pyrroline-5-carboxylate dehydrogenase"/>
    <property type="match status" value="1"/>
</dbReference>
<evidence type="ECO:0000313" key="11">
    <source>
        <dbReference type="Proteomes" id="UP000717696"/>
    </source>
</evidence>
<feature type="domain" description="Aldehyde dehydrogenase" evidence="9">
    <location>
        <begin position="88"/>
        <end position="559"/>
    </location>
</feature>
<dbReference type="EC" id="1.2.1.88" evidence="7"/>
<evidence type="ECO:0000256" key="6">
    <source>
        <dbReference type="ARBA" id="ARBA00048142"/>
    </source>
</evidence>
<dbReference type="OrthoDB" id="5322683at2759"/>
<dbReference type="SUPFAM" id="SSF53720">
    <property type="entry name" value="ALDH-like"/>
    <property type="match status" value="1"/>
</dbReference>
<keyword evidence="4 7" id="KW-0520">NAD</keyword>
<keyword evidence="5 7" id="KW-0642">Proline metabolism</keyword>
<dbReference type="InterPro" id="IPR016160">
    <property type="entry name" value="Ald_DH_CS_CYS"/>
</dbReference>
<dbReference type="GO" id="GO:0003842">
    <property type="term" value="F:L-glutamate gamma-semialdehyde dehydrogenase activity"/>
    <property type="evidence" value="ECO:0007669"/>
    <property type="project" value="UniProtKB-UniRule"/>
</dbReference>
<evidence type="ECO:0000256" key="4">
    <source>
        <dbReference type="ARBA" id="ARBA00023027"/>
    </source>
</evidence>
<accession>A0A9P9J9L0</accession>
<dbReference type="InterPro" id="IPR005931">
    <property type="entry name" value="P5CDH/ALDH4A1"/>
</dbReference>
<evidence type="ECO:0000256" key="1">
    <source>
        <dbReference type="ARBA" id="ARBA00004786"/>
    </source>
</evidence>
<dbReference type="PROSITE" id="PS00070">
    <property type="entry name" value="ALDEHYDE_DEHYDR_CYS"/>
    <property type="match status" value="1"/>
</dbReference>
<proteinExistence type="inferred from homology"/>
<dbReference type="InterPro" id="IPR015590">
    <property type="entry name" value="Aldehyde_DH_dom"/>
</dbReference>
<dbReference type="AlphaFoldDB" id="A0A9P9J9L0"/>
<evidence type="ECO:0000313" key="10">
    <source>
        <dbReference type="EMBL" id="KAH7155821.1"/>
    </source>
</evidence>
<comment type="pathway">
    <text evidence="1 7">Amino-acid degradation; L-proline degradation into L-glutamate; L-glutamate from L-proline: step 2/2.</text>
</comment>
<evidence type="ECO:0000256" key="3">
    <source>
        <dbReference type="ARBA" id="ARBA00023002"/>
    </source>
</evidence>
<dbReference type="InterPro" id="IPR016163">
    <property type="entry name" value="Ald_DH_C"/>
</dbReference>
<dbReference type="InterPro" id="IPR050485">
    <property type="entry name" value="Proline_metab_enzyme"/>
</dbReference>
<dbReference type="FunFam" id="3.40.309.10:FF:000005">
    <property type="entry name" value="1-pyrroline-5-carboxylate dehydrogenase 1"/>
    <property type="match status" value="1"/>
</dbReference>
<keyword evidence="11" id="KW-1185">Reference proteome</keyword>
<dbReference type="Proteomes" id="UP000717696">
    <property type="component" value="Unassembled WGS sequence"/>
</dbReference>
<dbReference type="Gene3D" id="3.40.309.10">
    <property type="entry name" value="Aldehyde Dehydrogenase, Chain A, domain 2"/>
    <property type="match status" value="1"/>
</dbReference>
<dbReference type="CDD" id="cd07123">
    <property type="entry name" value="ALDH_F4-17_P5CDH"/>
    <property type="match status" value="1"/>
</dbReference>
<evidence type="ECO:0000256" key="8">
    <source>
        <dbReference type="RuleBase" id="RU366030"/>
    </source>
</evidence>
<comment type="caution">
    <text evidence="10">The sequence shown here is derived from an EMBL/GenBank/DDBJ whole genome shotgun (WGS) entry which is preliminary data.</text>
</comment>
<dbReference type="InterPro" id="IPR016162">
    <property type="entry name" value="Ald_DH_N"/>
</dbReference>
<comment type="similarity">
    <text evidence="2 7">Belongs to the aldehyde dehydrogenase family.</text>
</comment>
<dbReference type="GO" id="GO:0005759">
    <property type="term" value="C:mitochondrial matrix"/>
    <property type="evidence" value="ECO:0007669"/>
    <property type="project" value="TreeGrafter"/>
</dbReference>
<evidence type="ECO:0000256" key="7">
    <source>
        <dbReference type="RuleBase" id="RU366016"/>
    </source>
</evidence>